<dbReference type="GO" id="GO:0005576">
    <property type="term" value="C:extracellular region"/>
    <property type="evidence" value="ECO:0007669"/>
    <property type="project" value="UniProtKB-SubCell"/>
</dbReference>
<evidence type="ECO:0000256" key="4">
    <source>
        <dbReference type="SAM" id="Coils"/>
    </source>
</evidence>
<feature type="domain" description="LXG" evidence="5">
    <location>
        <begin position="1"/>
        <end position="235"/>
    </location>
</feature>
<protein>
    <recommendedName>
        <fullName evidence="5">LXG domain-containing protein</fullName>
    </recommendedName>
</protein>
<dbReference type="PANTHER" id="PTHR34976">
    <property type="entry name" value="RIBONUCLEASE YQCG-RELATED"/>
    <property type="match status" value="1"/>
</dbReference>
<proteinExistence type="inferred from homology"/>
<gene>
    <name evidence="6" type="ORF">E6W99_17265</name>
</gene>
<evidence type="ECO:0000256" key="1">
    <source>
        <dbReference type="ARBA" id="ARBA00004613"/>
    </source>
</evidence>
<dbReference type="OrthoDB" id="6636741at2"/>
<comment type="caution">
    <text evidence="6">The sequence shown here is derived from an EMBL/GenBank/DDBJ whole genome shotgun (WGS) entry which is preliminary data.</text>
</comment>
<dbReference type="PROSITE" id="PS51756">
    <property type="entry name" value="LXG"/>
    <property type="match status" value="1"/>
</dbReference>
<keyword evidence="4" id="KW-0175">Coiled coil</keyword>
<dbReference type="Pfam" id="PF04740">
    <property type="entry name" value="LXG"/>
    <property type="match status" value="1"/>
</dbReference>
<keyword evidence="7" id="KW-1185">Reference proteome</keyword>
<reference evidence="6 7" key="1">
    <citation type="submission" date="2019-04" db="EMBL/GenBank/DDBJ databases">
        <title>Bacillus sediminilitoris sp. nov., isolated from a tidal flat sediment on the East China Sea.</title>
        <authorList>
            <person name="Wei Y."/>
            <person name="Mao H."/>
            <person name="Fang J."/>
        </authorList>
    </citation>
    <scope>NUCLEOTIDE SEQUENCE [LARGE SCALE GENOMIC DNA]</scope>
    <source>
        <strain evidence="6 7">DSL-17</strain>
    </source>
</reference>
<comment type="subcellular location">
    <subcellularLocation>
        <location evidence="1">Secreted</location>
    </subcellularLocation>
</comment>
<dbReference type="RefSeq" id="WP_136356113.1">
    <property type="nucleotide sequence ID" value="NZ_SSNT01000013.1"/>
</dbReference>
<sequence>MKVLEAKTLIDSMESRSQEYSELREKLEQVKRKCNDIVNLDNQFKGKGADAIKGFYQAQIDVVEAWLRLIDRNRAFFNGISGNAADNDLSGDTVVHVPFLEDELTHHMKNHKEMVASQQDELQKIINRIDDLVSLTVFSKASFDSNMEQADKDRKETISAVDQLDNDLKSEYTLSEGDEQYTIALFQQLIEASRQGSTISPIHFNAEAYKASDVYQLKEQAEKQTSEYLTFKDEQEKFREQLKRQEELENRPWYEKTWDGIKTFTGELTGYYDYIRASEGVDPVTGETLTTGQRVAAGAMAAAGFIPVVGWAGRIFKGGSAIYKTAKGMHAANQALDVYRTANTFSTLEKAEMGIYGLVSANGFSEYLTGKDMFGNELTEEQKQNSLNQALGLLAVGGLAFAPQIVRNGKMVSDETIKKAHELAMKTKVGAYSFIDDVKNGARIAFN</sequence>
<evidence type="ECO:0000259" key="5">
    <source>
        <dbReference type="PROSITE" id="PS51756"/>
    </source>
</evidence>
<feature type="coiled-coil region" evidence="4">
    <location>
        <begin position="10"/>
        <end position="40"/>
    </location>
</feature>
<name>A0A4S4BS35_9BACI</name>
<organism evidence="6 7">
    <name type="scientific">Metabacillus sediminilitoris</name>
    <dbReference type="NCBI Taxonomy" id="2567941"/>
    <lineage>
        <taxon>Bacteria</taxon>
        <taxon>Bacillati</taxon>
        <taxon>Bacillota</taxon>
        <taxon>Bacilli</taxon>
        <taxon>Bacillales</taxon>
        <taxon>Bacillaceae</taxon>
        <taxon>Metabacillus</taxon>
    </lineage>
</organism>
<evidence type="ECO:0000313" key="7">
    <source>
        <dbReference type="Proteomes" id="UP000310334"/>
    </source>
</evidence>
<accession>A0A4S4BS35</accession>
<keyword evidence="2" id="KW-0964">Secreted</keyword>
<evidence type="ECO:0000256" key="3">
    <source>
        <dbReference type="ARBA" id="ARBA00034117"/>
    </source>
</evidence>
<comment type="similarity">
    <text evidence="3">In the N-terminal section; belongs to the LXG family.</text>
</comment>
<evidence type="ECO:0000313" key="6">
    <source>
        <dbReference type="EMBL" id="THF77833.1"/>
    </source>
</evidence>
<dbReference type="InterPro" id="IPR006829">
    <property type="entry name" value="LXG_dom"/>
</dbReference>
<dbReference type="Pfam" id="PF14449">
    <property type="entry name" value="PT-TG"/>
    <property type="match status" value="1"/>
</dbReference>
<feature type="non-terminal residue" evidence="6">
    <location>
        <position position="447"/>
    </location>
</feature>
<dbReference type="InterPro" id="IPR027797">
    <property type="entry name" value="PT-TG_dom"/>
</dbReference>
<dbReference type="PANTHER" id="PTHR34976:SF2">
    <property type="entry name" value="TYPE VII SECRETION SYSTEM PROTEIN ESSD"/>
    <property type="match status" value="1"/>
</dbReference>
<evidence type="ECO:0000256" key="2">
    <source>
        <dbReference type="ARBA" id="ARBA00022525"/>
    </source>
</evidence>
<dbReference type="EMBL" id="SSNT01000013">
    <property type="protein sequence ID" value="THF77833.1"/>
    <property type="molecule type" value="Genomic_DNA"/>
</dbReference>
<dbReference type="Proteomes" id="UP000310334">
    <property type="component" value="Unassembled WGS sequence"/>
</dbReference>
<dbReference type="InterPro" id="IPR051768">
    <property type="entry name" value="Bact_secretion_toxin"/>
</dbReference>
<feature type="coiled-coil region" evidence="4">
    <location>
        <begin position="108"/>
        <end position="167"/>
    </location>
</feature>
<dbReference type="AlphaFoldDB" id="A0A4S4BS35"/>